<dbReference type="Pfam" id="PF02754">
    <property type="entry name" value="CCG"/>
    <property type="match status" value="2"/>
</dbReference>
<dbReference type="GO" id="GO:0046872">
    <property type="term" value="F:metal ion binding"/>
    <property type="evidence" value="ECO:0007669"/>
    <property type="project" value="UniProtKB-KW"/>
</dbReference>
<evidence type="ECO:0000256" key="2">
    <source>
        <dbReference type="ARBA" id="ARBA00022723"/>
    </source>
</evidence>
<evidence type="ECO:0000256" key="3">
    <source>
        <dbReference type="ARBA" id="ARBA00022737"/>
    </source>
</evidence>
<dbReference type="GO" id="GO:0016491">
    <property type="term" value="F:oxidoreductase activity"/>
    <property type="evidence" value="ECO:0007669"/>
    <property type="project" value="UniProtKB-ARBA"/>
</dbReference>
<dbReference type="InterPro" id="IPR004017">
    <property type="entry name" value="Cys_rich_dom"/>
</dbReference>
<sequence>MRSVEEGVMVPDAEWLESMDTCILCRGCETACPSAVPFGELMTDTRTVVAAGRRVPFRLRVGLSVLVRPRLLRWVSRVLALLQRLRLLPGRLPLPVRLPLRDPRQKGRIGGDVVLFTGCVMDAWQPEVHVAVEEVLEASGATVLRSGDAAGCCGALHAHAGLDAAARALAGRVMAAIPADVPVLVDSAGCGAALRAYGSLVGTPEAVAFASRVRDVHEWLAENIDRMPAPVGERTTVIVQDPCHLRHAQGCHASVRSVLAPYAETVELDDEGLCCGAGGAFSVLQLELASEVRLRKTASIRRAMATTGAATVVSANPGCAIYLAAAGHVVRHPLEVVAERIRGPQGGAHGG</sequence>
<evidence type="ECO:0000313" key="7">
    <source>
        <dbReference type="EMBL" id="SUZ90956.1"/>
    </source>
</evidence>
<proteinExistence type="predicted"/>
<keyword evidence="2" id="KW-0479">Metal-binding</keyword>
<dbReference type="EMBL" id="UINC01001936">
    <property type="protein sequence ID" value="SUZ90956.1"/>
    <property type="molecule type" value="Genomic_DNA"/>
</dbReference>
<dbReference type="PANTHER" id="PTHR32479">
    <property type="entry name" value="GLYCOLATE OXIDASE IRON-SULFUR SUBUNIT"/>
    <property type="match status" value="1"/>
</dbReference>
<evidence type="ECO:0000256" key="1">
    <source>
        <dbReference type="ARBA" id="ARBA00022485"/>
    </source>
</evidence>
<keyword evidence="1" id="KW-0004">4Fe-4S</keyword>
<dbReference type="PANTHER" id="PTHR32479:SF17">
    <property type="entry name" value="GLYCOLATE OXIDASE IRON-SULFUR SUBUNIT"/>
    <property type="match status" value="1"/>
</dbReference>
<keyword evidence="5" id="KW-0411">Iron-sulfur</keyword>
<accession>A0A381RGM8</accession>
<keyword evidence="4" id="KW-0408">Iron</keyword>
<evidence type="ECO:0000259" key="6">
    <source>
        <dbReference type="PROSITE" id="PS51379"/>
    </source>
</evidence>
<keyword evidence="3" id="KW-0677">Repeat</keyword>
<dbReference type="PROSITE" id="PS51379">
    <property type="entry name" value="4FE4S_FER_2"/>
    <property type="match status" value="1"/>
</dbReference>
<dbReference type="InterPro" id="IPR017896">
    <property type="entry name" value="4Fe4S_Fe-S-bd"/>
</dbReference>
<feature type="domain" description="4Fe-4S ferredoxin-type" evidence="6">
    <location>
        <begin position="12"/>
        <end position="41"/>
    </location>
</feature>
<protein>
    <recommendedName>
        <fullName evidence="6">4Fe-4S ferredoxin-type domain-containing protein</fullName>
    </recommendedName>
</protein>
<evidence type="ECO:0000256" key="4">
    <source>
        <dbReference type="ARBA" id="ARBA00023004"/>
    </source>
</evidence>
<reference evidence="7" key="1">
    <citation type="submission" date="2018-05" db="EMBL/GenBank/DDBJ databases">
        <authorList>
            <person name="Lanie J.A."/>
            <person name="Ng W.-L."/>
            <person name="Kazmierczak K.M."/>
            <person name="Andrzejewski T.M."/>
            <person name="Davidsen T.M."/>
            <person name="Wayne K.J."/>
            <person name="Tettelin H."/>
            <person name="Glass J.I."/>
            <person name="Rusch D."/>
            <person name="Podicherti R."/>
            <person name="Tsui H.-C.T."/>
            <person name="Winkler M.E."/>
        </authorList>
    </citation>
    <scope>NUCLEOTIDE SEQUENCE</scope>
</reference>
<dbReference type="SUPFAM" id="SSF46548">
    <property type="entry name" value="alpha-helical ferredoxin"/>
    <property type="match status" value="1"/>
</dbReference>
<dbReference type="AlphaFoldDB" id="A0A381RGM8"/>
<dbReference type="GO" id="GO:0051539">
    <property type="term" value="F:4 iron, 4 sulfur cluster binding"/>
    <property type="evidence" value="ECO:0007669"/>
    <property type="project" value="UniProtKB-KW"/>
</dbReference>
<dbReference type="PROSITE" id="PS00198">
    <property type="entry name" value="4FE4S_FER_1"/>
    <property type="match status" value="1"/>
</dbReference>
<evidence type="ECO:0000256" key="5">
    <source>
        <dbReference type="ARBA" id="ARBA00023014"/>
    </source>
</evidence>
<name>A0A381RGM8_9ZZZZ</name>
<dbReference type="InterPro" id="IPR017900">
    <property type="entry name" value="4Fe4S_Fe_S_CS"/>
</dbReference>
<organism evidence="7">
    <name type="scientific">marine metagenome</name>
    <dbReference type="NCBI Taxonomy" id="408172"/>
    <lineage>
        <taxon>unclassified sequences</taxon>
        <taxon>metagenomes</taxon>
        <taxon>ecological metagenomes</taxon>
    </lineage>
</organism>
<gene>
    <name evidence="7" type="ORF">METZ01_LOCUS43810</name>
</gene>